<dbReference type="RefSeq" id="WP_062486811.1">
    <property type="nucleotide sequence ID" value="NZ_LN885086.1"/>
</dbReference>
<evidence type="ECO:0000313" key="3">
    <source>
        <dbReference type="Proteomes" id="UP000066284"/>
    </source>
</evidence>
<organism evidence="2 3">
    <name type="scientific">Candidatus Nitrospira inopinata</name>
    <dbReference type="NCBI Taxonomy" id="1715989"/>
    <lineage>
        <taxon>Bacteria</taxon>
        <taxon>Pseudomonadati</taxon>
        <taxon>Nitrospirota</taxon>
        <taxon>Nitrospiria</taxon>
        <taxon>Nitrospirales</taxon>
        <taxon>Nitrospiraceae</taxon>
        <taxon>Nitrospira</taxon>
    </lineage>
</organism>
<gene>
    <name evidence="2" type="ORF">NITINOP_2906</name>
</gene>
<keyword evidence="1" id="KW-1133">Transmembrane helix</keyword>
<dbReference type="KEGG" id="nio:NITINOP_2906"/>
<evidence type="ECO:0000256" key="1">
    <source>
        <dbReference type="SAM" id="Phobius"/>
    </source>
</evidence>
<evidence type="ECO:0000313" key="2">
    <source>
        <dbReference type="EMBL" id="CUQ67878.1"/>
    </source>
</evidence>
<name>A0A0S4KZ78_9BACT</name>
<dbReference type="AlphaFoldDB" id="A0A0S4KZ78"/>
<dbReference type="Proteomes" id="UP000066284">
    <property type="component" value="Chromosome 1"/>
</dbReference>
<dbReference type="EMBL" id="LN885086">
    <property type="protein sequence ID" value="CUQ67878.1"/>
    <property type="molecule type" value="Genomic_DNA"/>
</dbReference>
<accession>A0A0S4KZ78</accession>
<dbReference type="STRING" id="1715989.NITINOP_2906"/>
<feature type="transmembrane region" description="Helical" evidence="1">
    <location>
        <begin position="26"/>
        <end position="45"/>
    </location>
</feature>
<protein>
    <submittedName>
        <fullName evidence="2">Uncharacterized protein</fullName>
    </submittedName>
</protein>
<sequence>MGEKKDDPSEHQQEPRPASAWVTRQLTLAVDCAIAGLVCVLLFLWHGFGAWTMGLGTFVGIPLLLIAMALYISAVVTDLKTRGAL</sequence>
<proteinExistence type="predicted"/>
<keyword evidence="1" id="KW-0812">Transmembrane</keyword>
<keyword evidence="3" id="KW-1185">Reference proteome</keyword>
<keyword evidence="1" id="KW-0472">Membrane</keyword>
<feature type="transmembrane region" description="Helical" evidence="1">
    <location>
        <begin position="51"/>
        <end position="72"/>
    </location>
</feature>
<reference evidence="3" key="1">
    <citation type="submission" date="2015-09" db="EMBL/GenBank/DDBJ databases">
        <authorList>
            <person name="Daims H."/>
        </authorList>
    </citation>
    <scope>NUCLEOTIDE SEQUENCE [LARGE SCALE GENOMIC DNA]</scope>
</reference>